<proteinExistence type="predicted"/>
<evidence type="ECO:0000256" key="2">
    <source>
        <dbReference type="ARBA" id="ARBA00022692"/>
    </source>
</evidence>
<comment type="caution">
    <text evidence="7">The sequence shown here is derived from an EMBL/GenBank/DDBJ whole genome shotgun (WGS) entry which is preliminary data.</text>
</comment>
<dbReference type="InterPro" id="IPR049453">
    <property type="entry name" value="Memb_transporter_dom"/>
</dbReference>
<evidence type="ECO:0000256" key="5">
    <source>
        <dbReference type="SAM" id="Phobius"/>
    </source>
</evidence>
<dbReference type="Proteomes" id="UP000886800">
    <property type="component" value="Unassembled WGS sequence"/>
</dbReference>
<dbReference type="Pfam" id="PF13515">
    <property type="entry name" value="FUSC_2"/>
    <property type="match status" value="1"/>
</dbReference>
<keyword evidence="3 5" id="KW-1133">Transmembrane helix</keyword>
<evidence type="ECO:0000256" key="3">
    <source>
        <dbReference type="ARBA" id="ARBA00022989"/>
    </source>
</evidence>
<feature type="transmembrane region" description="Helical" evidence="5">
    <location>
        <begin position="85"/>
        <end position="103"/>
    </location>
</feature>
<feature type="transmembrane region" description="Helical" evidence="5">
    <location>
        <begin position="59"/>
        <end position="79"/>
    </location>
</feature>
<evidence type="ECO:0000256" key="4">
    <source>
        <dbReference type="ARBA" id="ARBA00023136"/>
    </source>
</evidence>
<reference evidence="7" key="1">
    <citation type="journal article" date="2021" name="PeerJ">
        <title>Extensive microbial diversity within the chicken gut microbiome revealed by metagenomics and culture.</title>
        <authorList>
            <person name="Gilroy R."/>
            <person name="Ravi A."/>
            <person name="Getino M."/>
            <person name="Pursley I."/>
            <person name="Horton D.L."/>
            <person name="Alikhan N.F."/>
            <person name="Baker D."/>
            <person name="Gharbi K."/>
            <person name="Hall N."/>
            <person name="Watson M."/>
            <person name="Adriaenssens E.M."/>
            <person name="Foster-Nyarko E."/>
            <person name="Jarju S."/>
            <person name="Secka A."/>
            <person name="Antonio M."/>
            <person name="Oren A."/>
            <person name="Chaudhuri R.R."/>
            <person name="La Ragione R."/>
            <person name="Hildebrand F."/>
            <person name="Pallen M.J."/>
        </authorList>
    </citation>
    <scope>NUCLEOTIDE SEQUENCE</scope>
    <source>
        <strain evidence="7">CHK188-5543</strain>
    </source>
</reference>
<evidence type="ECO:0000256" key="1">
    <source>
        <dbReference type="ARBA" id="ARBA00004141"/>
    </source>
</evidence>
<protein>
    <submittedName>
        <fullName evidence="7">FUSC family protein</fullName>
    </submittedName>
</protein>
<keyword evidence="4 5" id="KW-0472">Membrane</keyword>
<evidence type="ECO:0000313" key="7">
    <source>
        <dbReference type="EMBL" id="HIX64637.1"/>
    </source>
</evidence>
<dbReference type="AlphaFoldDB" id="A0A9D1WP55"/>
<keyword evidence="2 5" id="KW-0812">Transmembrane</keyword>
<organism evidence="7 8">
    <name type="scientific">Candidatus Anaerotruncus excrementipullorum</name>
    <dbReference type="NCBI Taxonomy" id="2838465"/>
    <lineage>
        <taxon>Bacteria</taxon>
        <taxon>Bacillati</taxon>
        <taxon>Bacillota</taxon>
        <taxon>Clostridia</taxon>
        <taxon>Eubacteriales</taxon>
        <taxon>Oscillospiraceae</taxon>
        <taxon>Anaerotruncus</taxon>
    </lineage>
</organism>
<evidence type="ECO:0000259" key="6">
    <source>
        <dbReference type="Pfam" id="PF13515"/>
    </source>
</evidence>
<name>A0A9D1WP55_9FIRM</name>
<reference evidence="7" key="2">
    <citation type="submission" date="2021-04" db="EMBL/GenBank/DDBJ databases">
        <authorList>
            <person name="Gilroy R."/>
        </authorList>
    </citation>
    <scope>NUCLEOTIDE SEQUENCE</scope>
    <source>
        <strain evidence="7">CHK188-5543</strain>
    </source>
</reference>
<sequence length="165" mass="17582">MKLPKLGLRIVKSALAVFLCFLVDLLRGGGIPFYSAIAAILCMQRDLPSGWKAGRNRTVGTLLGGGYGLLVLLALRAVPWLQAPLAAYLAISLGLIPLMYLTVALERTPATYITCVVYLSVVVSHGADQAPVAFALGRVVDTLLGIFLSLGVNALPLGRRKSHRN</sequence>
<feature type="domain" description="Integral membrane bound transporter" evidence="6">
    <location>
        <begin position="21"/>
        <end position="150"/>
    </location>
</feature>
<accession>A0A9D1WP55</accession>
<comment type="subcellular location">
    <subcellularLocation>
        <location evidence="1">Membrane</location>
        <topology evidence="1">Multi-pass membrane protein</topology>
    </subcellularLocation>
</comment>
<gene>
    <name evidence="7" type="ORF">H9736_00150</name>
</gene>
<dbReference type="EMBL" id="DXES01000003">
    <property type="protein sequence ID" value="HIX64637.1"/>
    <property type="molecule type" value="Genomic_DNA"/>
</dbReference>
<evidence type="ECO:0000313" key="8">
    <source>
        <dbReference type="Proteomes" id="UP000886800"/>
    </source>
</evidence>
<dbReference type="GO" id="GO:0016020">
    <property type="term" value="C:membrane"/>
    <property type="evidence" value="ECO:0007669"/>
    <property type="project" value="UniProtKB-SubCell"/>
</dbReference>